<evidence type="ECO:0000256" key="2">
    <source>
        <dbReference type="ARBA" id="ARBA00023015"/>
    </source>
</evidence>
<organism evidence="9 10">
    <name type="scientific">Sphingomonas koreensis</name>
    <dbReference type="NCBI Taxonomy" id="93064"/>
    <lineage>
        <taxon>Bacteria</taxon>
        <taxon>Pseudomonadati</taxon>
        <taxon>Pseudomonadota</taxon>
        <taxon>Alphaproteobacteria</taxon>
        <taxon>Sphingomonadales</taxon>
        <taxon>Sphingomonadaceae</taxon>
        <taxon>Sphingomonas</taxon>
    </lineage>
</organism>
<dbReference type="NCBIfam" id="TIGR02937">
    <property type="entry name" value="sigma70-ECF"/>
    <property type="match status" value="1"/>
</dbReference>
<reference evidence="9 10" key="1">
    <citation type="submission" date="2018-07" db="EMBL/GenBank/DDBJ databases">
        <title>Genomic and Epidemiologic Investigation of an Indolent Hospital Outbreak.</title>
        <authorList>
            <person name="Johnson R.C."/>
            <person name="Deming C."/>
            <person name="Conlan S."/>
            <person name="Zellmer C.J."/>
            <person name="Michelin A.V."/>
            <person name="Lee-Lin S."/>
            <person name="Thomas P.J."/>
            <person name="Park M."/>
            <person name="Weingarten R.A."/>
            <person name="Less J."/>
            <person name="Dekker J.P."/>
            <person name="Frank K.M."/>
            <person name="Musser K.A."/>
            <person name="Mcquiston J.R."/>
            <person name="Henderson D.K."/>
            <person name="Lau A.F."/>
            <person name="Palmore T.N."/>
            <person name="Segre J.A."/>
        </authorList>
    </citation>
    <scope>NUCLEOTIDE SEQUENCE [LARGE SCALE GENOMIC DNA]</scope>
    <source>
        <strain evidence="9 10">SK-CDC1_0717</strain>
    </source>
</reference>
<proteinExistence type="inferred from homology"/>
<dbReference type="InterPro" id="IPR000838">
    <property type="entry name" value="RNA_pol_sigma70_ECF_CS"/>
</dbReference>
<dbReference type="InterPro" id="IPR036388">
    <property type="entry name" value="WH-like_DNA-bd_sf"/>
</dbReference>
<dbReference type="InterPro" id="IPR014284">
    <property type="entry name" value="RNA_pol_sigma-70_dom"/>
</dbReference>
<evidence type="ECO:0000259" key="8">
    <source>
        <dbReference type="Pfam" id="PF08281"/>
    </source>
</evidence>
<dbReference type="InterPro" id="IPR007627">
    <property type="entry name" value="RNA_pol_sigma70_r2"/>
</dbReference>
<dbReference type="Pfam" id="PF08281">
    <property type="entry name" value="Sigma70_r4_2"/>
    <property type="match status" value="1"/>
</dbReference>
<dbReference type="Proteomes" id="UP000287746">
    <property type="component" value="Unassembled WGS sequence"/>
</dbReference>
<dbReference type="InterPro" id="IPR013324">
    <property type="entry name" value="RNA_pol_sigma_r3/r4-like"/>
</dbReference>
<keyword evidence="3 6" id="KW-0731">Sigma factor</keyword>
<dbReference type="GO" id="GO:0016987">
    <property type="term" value="F:sigma factor activity"/>
    <property type="evidence" value="ECO:0007669"/>
    <property type="project" value="UniProtKB-KW"/>
</dbReference>
<keyword evidence="5 6" id="KW-0804">Transcription</keyword>
<dbReference type="InterPro" id="IPR013325">
    <property type="entry name" value="RNA_pol_sigma_r2"/>
</dbReference>
<dbReference type="SUPFAM" id="SSF88946">
    <property type="entry name" value="Sigma2 domain of RNA polymerase sigma factors"/>
    <property type="match status" value="1"/>
</dbReference>
<evidence type="ECO:0000259" key="7">
    <source>
        <dbReference type="Pfam" id="PF04542"/>
    </source>
</evidence>
<evidence type="ECO:0000256" key="4">
    <source>
        <dbReference type="ARBA" id="ARBA00023125"/>
    </source>
</evidence>
<dbReference type="InterPro" id="IPR039425">
    <property type="entry name" value="RNA_pol_sigma-70-like"/>
</dbReference>
<evidence type="ECO:0000313" key="10">
    <source>
        <dbReference type="Proteomes" id="UP000287746"/>
    </source>
</evidence>
<name>A0A430G465_9SPHN</name>
<protein>
    <recommendedName>
        <fullName evidence="6">RNA polymerase sigma factor</fullName>
    </recommendedName>
</protein>
<feature type="domain" description="RNA polymerase sigma-70 region 2" evidence="7">
    <location>
        <begin position="32"/>
        <end position="99"/>
    </location>
</feature>
<evidence type="ECO:0000256" key="5">
    <source>
        <dbReference type="ARBA" id="ARBA00023163"/>
    </source>
</evidence>
<dbReference type="InterPro" id="IPR013249">
    <property type="entry name" value="RNA_pol_sigma70_r4_t2"/>
</dbReference>
<dbReference type="GO" id="GO:0006352">
    <property type="term" value="P:DNA-templated transcription initiation"/>
    <property type="evidence" value="ECO:0007669"/>
    <property type="project" value="InterPro"/>
</dbReference>
<dbReference type="EMBL" id="QQYZ01000007">
    <property type="protein sequence ID" value="RSY85938.1"/>
    <property type="molecule type" value="Genomic_DNA"/>
</dbReference>
<dbReference type="PANTHER" id="PTHR43133:SF62">
    <property type="entry name" value="RNA POLYMERASE SIGMA FACTOR SIGZ"/>
    <property type="match status" value="1"/>
</dbReference>
<dbReference type="AlphaFoldDB" id="A0A430G465"/>
<keyword evidence="2 6" id="KW-0805">Transcription regulation</keyword>
<dbReference type="RefSeq" id="WP_126004333.1">
    <property type="nucleotide sequence ID" value="NZ_QQYZ01000007.1"/>
</dbReference>
<evidence type="ECO:0000313" key="9">
    <source>
        <dbReference type="EMBL" id="RSY85938.1"/>
    </source>
</evidence>
<accession>A0A430G465</accession>
<dbReference type="PANTHER" id="PTHR43133">
    <property type="entry name" value="RNA POLYMERASE ECF-TYPE SIGMA FACTO"/>
    <property type="match status" value="1"/>
</dbReference>
<dbReference type="SUPFAM" id="SSF88659">
    <property type="entry name" value="Sigma3 and sigma4 domains of RNA polymerase sigma factors"/>
    <property type="match status" value="1"/>
</dbReference>
<evidence type="ECO:0000256" key="3">
    <source>
        <dbReference type="ARBA" id="ARBA00023082"/>
    </source>
</evidence>
<dbReference type="Gene3D" id="1.10.10.10">
    <property type="entry name" value="Winged helix-like DNA-binding domain superfamily/Winged helix DNA-binding domain"/>
    <property type="match status" value="1"/>
</dbReference>
<sequence>MKSGRKRAEDRERLVGTLSRVARGEQEALRELYAATASKLFGVCLRISHDREAAEDILQDVYLKVWNKAGRFDAARASPITWLCAIARNTAIDWRRANRAEPLLREDAAAHIADDRATAAERIGEAQDRARIFHCLDALEARQGSAIRAAFFDGFTYAQLADRMKVPLGTMKSWVRRGLIQLRECLGDD</sequence>
<dbReference type="Pfam" id="PF04542">
    <property type="entry name" value="Sigma70_r2"/>
    <property type="match status" value="1"/>
</dbReference>
<dbReference type="Gene3D" id="1.10.1740.10">
    <property type="match status" value="1"/>
</dbReference>
<comment type="similarity">
    <text evidence="1 6">Belongs to the sigma-70 factor family. ECF subfamily.</text>
</comment>
<dbReference type="CDD" id="cd06171">
    <property type="entry name" value="Sigma70_r4"/>
    <property type="match status" value="1"/>
</dbReference>
<gene>
    <name evidence="9" type="ORF">DAH66_09575</name>
</gene>
<dbReference type="PROSITE" id="PS01063">
    <property type="entry name" value="SIGMA70_ECF"/>
    <property type="match status" value="1"/>
</dbReference>
<feature type="domain" description="RNA polymerase sigma factor 70 region 4 type 2" evidence="8">
    <location>
        <begin position="131"/>
        <end position="182"/>
    </location>
</feature>
<evidence type="ECO:0000256" key="1">
    <source>
        <dbReference type="ARBA" id="ARBA00010641"/>
    </source>
</evidence>
<dbReference type="GO" id="GO:0003677">
    <property type="term" value="F:DNA binding"/>
    <property type="evidence" value="ECO:0007669"/>
    <property type="project" value="UniProtKB-KW"/>
</dbReference>
<comment type="caution">
    <text evidence="9">The sequence shown here is derived from an EMBL/GenBank/DDBJ whole genome shotgun (WGS) entry which is preliminary data.</text>
</comment>
<keyword evidence="4 6" id="KW-0238">DNA-binding</keyword>
<evidence type="ECO:0000256" key="6">
    <source>
        <dbReference type="RuleBase" id="RU000716"/>
    </source>
</evidence>